<comment type="caution">
    <text evidence="1">The sequence shown here is derived from an EMBL/GenBank/DDBJ whole genome shotgun (WGS) entry which is preliminary data.</text>
</comment>
<dbReference type="EMBL" id="LAZR01070327">
    <property type="protein sequence ID" value="KKK42427.1"/>
    <property type="molecule type" value="Genomic_DNA"/>
</dbReference>
<sequence length="124" mass="14513">MKRYRLWRKDGSYEVAVGHNKAEAKERAVFITKVIKEDEITNVTVACNVWGEKMNKYFVSYVFSEPNSAIYGYGNAEVDIKGKFDKKKVQEWLLKQKKNRNANSLIILFFKKLWGELNGKSKRL</sequence>
<organism evidence="1">
    <name type="scientific">marine sediment metagenome</name>
    <dbReference type="NCBI Taxonomy" id="412755"/>
    <lineage>
        <taxon>unclassified sequences</taxon>
        <taxon>metagenomes</taxon>
        <taxon>ecological metagenomes</taxon>
    </lineage>
</organism>
<reference evidence="1" key="1">
    <citation type="journal article" date="2015" name="Nature">
        <title>Complex archaea that bridge the gap between prokaryotes and eukaryotes.</title>
        <authorList>
            <person name="Spang A."/>
            <person name="Saw J.H."/>
            <person name="Jorgensen S.L."/>
            <person name="Zaremba-Niedzwiedzka K."/>
            <person name="Martijn J."/>
            <person name="Lind A.E."/>
            <person name="van Eijk R."/>
            <person name="Schleper C."/>
            <person name="Guy L."/>
            <person name="Ettema T.J."/>
        </authorList>
    </citation>
    <scope>NUCLEOTIDE SEQUENCE</scope>
</reference>
<proteinExistence type="predicted"/>
<evidence type="ECO:0000313" key="1">
    <source>
        <dbReference type="EMBL" id="KKK42427.1"/>
    </source>
</evidence>
<dbReference type="AlphaFoldDB" id="A0A0F8VDJ1"/>
<name>A0A0F8VDJ1_9ZZZZ</name>
<gene>
    <name evidence="1" type="ORF">LCGC14_1849270</name>
</gene>
<accession>A0A0F8VDJ1</accession>
<protein>
    <submittedName>
        <fullName evidence="1">Uncharacterized protein</fullName>
    </submittedName>
</protein>